<dbReference type="AlphaFoldDB" id="A0A6A3CWC1"/>
<accession>A0A6A3CWC1</accession>
<reference evidence="2" key="1">
    <citation type="submission" date="2019-09" db="EMBL/GenBank/DDBJ databases">
        <title>Draft genome information of white flower Hibiscus syriacus.</title>
        <authorList>
            <person name="Kim Y.-M."/>
        </authorList>
    </citation>
    <scope>NUCLEOTIDE SEQUENCE [LARGE SCALE GENOMIC DNA]</scope>
    <source>
        <strain evidence="2">YM2019G1</strain>
    </source>
</reference>
<comment type="caution">
    <text evidence="2">The sequence shown here is derived from an EMBL/GenBank/DDBJ whole genome shotgun (WGS) entry which is preliminary data.</text>
</comment>
<proteinExistence type="predicted"/>
<evidence type="ECO:0000313" key="2">
    <source>
        <dbReference type="EMBL" id="KAE8732797.1"/>
    </source>
</evidence>
<feature type="compositionally biased region" description="Polar residues" evidence="1">
    <location>
        <begin position="1"/>
        <end position="11"/>
    </location>
</feature>
<protein>
    <submittedName>
        <fullName evidence="2">Uncharacterized protein</fullName>
    </submittedName>
</protein>
<gene>
    <name evidence="2" type="ORF">F3Y22_tig00001728pilonHSYRG00026</name>
</gene>
<dbReference type="EMBL" id="VEPZ02000133">
    <property type="protein sequence ID" value="KAE8732797.1"/>
    <property type="molecule type" value="Genomic_DNA"/>
</dbReference>
<feature type="compositionally biased region" description="Basic and acidic residues" evidence="1">
    <location>
        <begin position="46"/>
        <end position="57"/>
    </location>
</feature>
<feature type="compositionally biased region" description="Polar residues" evidence="1">
    <location>
        <begin position="24"/>
        <end position="33"/>
    </location>
</feature>
<dbReference type="Proteomes" id="UP000436088">
    <property type="component" value="Unassembled WGS sequence"/>
</dbReference>
<sequence length="161" mass="17122">MASMRFSQNGVDRQLGVSEDDSGISDNVNGNVEKTSKIYLLNEMDDNGKTGEGREEVNDFVDNNGLIDSKVVGRGVKDVRQAKPQKVPGKTKNEKPSGPKNVSSALVKKSKDGKSEKVTSTASNGGSLATNSGPKQPLQSRSVNEKQGNTSKHSEKPGATF</sequence>
<keyword evidence="3" id="KW-1185">Reference proteome</keyword>
<evidence type="ECO:0000256" key="1">
    <source>
        <dbReference type="SAM" id="MobiDB-lite"/>
    </source>
</evidence>
<feature type="compositionally biased region" description="Basic and acidic residues" evidence="1">
    <location>
        <begin position="152"/>
        <end position="161"/>
    </location>
</feature>
<feature type="compositionally biased region" description="Polar residues" evidence="1">
    <location>
        <begin position="118"/>
        <end position="151"/>
    </location>
</feature>
<name>A0A6A3CWC1_HIBSY</name>
<feature type="region of interest" description="Disordered" evidence="1">
    <location>
        <begin position="1"/>
        <end position="161"/>
    </location>
</feature>
<evidence type="ECO:0000313" key="3">
    <source>
        <dbReference type="Proteomes" id="UP000436088"/>
    </source>
</evidence>
<organism evidence="2 3">
    <name type="scientific">Hibiscus syriacus</name>
    <name type="common">Rose of Sharon</name>
    <dbReference type="NCBI Taxonomy" id="106335"/>
    <lineage>
        <taxon>Eukaryota</taxon>
        <taxon>Viridiplantae</taxon>
        <taxon>Streptophyta</taxon>
        <taxon>Embryophyta</taxon>
        <taxon>Tracheophyta</taxon>
        <taxon>Spermatophyta</taxon>
        <taxon>Magnoliopsida</taxon>
        <taxon>eudicotyledons</taxon>
        <taxon>Gunneridae</taxon>
        <taxon>Pentapetalae</taxon>
        <taxon>rosids</taxon>
        <taxon>malvids</taxon>
        <taxon>Malvales</taxon>
        <taxon>Malvaceae</taxon>
        <taxon>Malvoideae</taxon>
        <taxon>Hibiscus</taxon>
    </lineage>
</organism>